<feature type="transmembrane region" description="Helical" evidence="1">
    <location>
        <begin position="185"/>
        <end position="205"/>
    </location>
</feature>
<dbReference type="EMBL" id="VLKZ01000002">
    <property type="protein sequence ID" value="TWI59008.1"/>
    <property type="molecule type" value="Genomic_DNA"/>
</dbReference>
<accession>A0A562QQI0</accession>
<comment type="caution">
    <text evidence="2">The sequence shown here is derived from an EMBL/GenBank/DDBJ whole genome shotgun (WGS) entry which is preliminary data.</text>
</comment>
<protein>
    <recommendedName>
        <fullName evidence="4">Permease family protein</fullName>
    </recommendedName>
</protein>
<evidence type="ECO:0000256" key="1">
    <source>
        <dbReference type="SAM" id="Phobius"/>
    </source>
</evidence>
<proteinExistence type="predicted"/>
<name>A0A562QQI0_9BACI</name>
<keyword evidence="1" id="KW-1133">Transmembrane helix</keyword>
<keyword evidence="3" id="KW-1185">Reference proteome</keyword>
<dbReference type="AlphaFoldDB" id="A0A562QQI0"/>
<feature type="transmembrane region" description="Helical" evidence="1">
    <location>
        <begin position="81"/>
        <end position="109"/>
    </location>
</feature>
<feature type="transmembrane region" description="Helical" evidence="1">
    <location>
        <begin position="162"/>
        <end position="179"/>
    </location>
</feature>
<evidence type="ECO:0000313" key="3">
    <source>
        <dbReference type="Proteomes" id="UP000315711"/>
    </source>
</evidence>
<feature type="transmembrane region" description="Helical" evidence="1">
    <location>
        <begin position="424"/>
        <end position="451"/>
    </location>
</feature>
<keyword evidence="1" id="KW-0472">Membrane</keyword>
<keyword evidence="1" id="KW-0812">Transmembrane</keyword>
<feature type="transmembrane region" description="Helical" evidence="1">
    <location>
        <begin position="129"/>
        <end position="150"/>
    </location>
</feature>
<reference evidence="2 3" key="1">
    <citation type="journal article" date="2015" name="Stand. Genomic Sci.">
        <title>Genomic Encyclopedia of Bacterial and Archaeal Type Strains, Phase III: the genomes of soil and plant-associated and newly described type strains.</title>
        <authorList>
            <person name="Whitman W.B."/>
            <person name="Woyke T."/>
            <person name="Klenk H.P."/>
            <person name="Zhou Y."/>
            <person name="Lilburn T.G."/>
            <person name="Beck B.J."/>
            <person name="De Vos P."/>
            <person name="Vandamme P."/>
            <person name="Eisen J.A."/>
            <person name="Garrity G."/>
            <person name="Hugenholtz P."/>
            <person name="Kyrpides N.C."/>
        </authorList>
    </citation>
    <scope>NUCLEOTIDE SEQUENCE [LARGE SCALE GENOMIC DNA]</scope>
    <source>
        <strain evidence="2 3">CGMCC 1.10116</strain>
    </source>
</reference>
<evidence type="ECO:0008006" key="4">
    <source>
        <dbReference type="Google" id="ProtNLM"/>
    </source>
</evidence>
<feature type="transmembrane region" description="Helical" evidence="1">
    <location>
        <begin position="271"/>
        <end position="294"/>
    </location>
</feature>
<feature type="transmembrane region" description="Helical" evidence="1">
    <location>
        <begin position="217"/>
        <end position="237"/>
    </location>
</feature>
<evidence type="ECO:0000313" key="2">
    <source>
        <dbReference type="EMBL" id="TWI59008.1"/>
    </source>
</evidence>
<sequence>MEKALKDEEKTIVKRGMKVAKKRKYGEIQPGIKWGPFVLRLPGVHVGISWPEVLQGGVLSLATGGALAPLMMQYFDISFEVAWSIVAIHLFWVWTQTFLFGDAYTAGWITPSLPLTLVFLGNYAPGTEAVQAMIAITFIVCALFLFFGLTGLGAKFNSIIPVPLKAGIIMGAAIAAFQSELTRVQTLPITLITAWIVVLTIMFSIPFKKLPNSKIKLIVTSNAILAGFAFAAIAGLISGELTFDIEWGIFIPQYGEMLATISPWGVGMPTFSMFIAAIPISIMIYILVFGDLLVADTLLKGADKARPDEKIDVNHTRTHFALVFRNLGQLFTAGVLIPLHGPIWTGVQVYIIERYKSSKKALDSIFTGTINWYWLAFPLAFLTPMIGIMAPLLPVALSLTLLLTGFACAYVAMSMVTDNTSRGLALAIGMLTAVQGPIWGIGAGLLLYLILIGKSNQPSESENQEQQQENSA</sequence>
<organism evidence="2 3">
    <name type="scientific">Halalkalibacter nanhaiisediminis</name>
    <dbReference type="NCBI Taxonomy" id="688079"/>
    <lineage>
        <taxon>Bacteria</taxon>
        <taxon>Bacillati</taxon>
        <taxon>Bacillota</taxon>
        <taxon>Bacilli</taxon>
        <taxon>Bacillales</taxon>
        <taxon>Bacillaceae</taxon>
        <taxon>Halalkalibacter</taxon>
    </lineage>
</organism>
<dbReference type="Proteomes" id="UP000315711">
    <property type="component" value="Unassembled WGS sequence"/>
</dbReference>
<feature type="transmembrane region" description="Helical" evidence="1">
    <location>
        <begin position="388"/>
        <end position="412"/>
    </location>
</feature>
<gene>
    <name evidence="2" type="ORF">IQ10_00719</name>
</gene>